<proteinExistence type="predicted"/>
<dbReference type="InterPro" id="IPR000600">
    <property type="entry name" value="ROK"/>
</dbReference>
<comment type="caution">
    <text evidence="2">The sequence shown here is derived from an EMBL/GenBank/DDBJ whole genome shotgun (WGS) entry which is preliminary data.</text>
</comment>
<dbReference type="SUPFAM" id="SSF53067">
    <property type="entry name" value="Actin-like ATPase domain"/>
    <property type="match status" value="1"/>
</dbReference>
<dbReference type="InterPro" id="IPR043129">
    <property type="entry name" value="ATPase_NBD"/>
</dbReference>
<sequence length="298" mass="32179">MQYLGLDIGGTKIAAALFSEDGQQLFYQRFETIKSDYHSFLQHVVAIIEQTARHASDTYQIGIGLPGAICPGTQRIKNANILAINDQPLQSDLEQWLKQPVYLGNDADCFTLSEALFGAGKQYHSCFGVIIGTGCGGGLVYEQKLVRGPNNVAGEWGHNPLAHYSPDIDGKTEPCYCGRSACNELFLSGTGFARGYNARYASQMNSVDIMQARPHCANAQAHYALYVDQLARALSQVINLFDPAAIVLGGGMSNVAELYQDVPKQLPQYVFGGYCATPILPAQLGDDSGVKGAAFLGR</sequence>
<dbReference type="STRING" id="1219065.VPR01S_11_00100"/>
<keyword evidence="3" id="KW-1185">Reference proteome</keyword>
<dbReference type="PANTHER" id="PTHR18964">
    <property type="entry name" value="ROK (REPRESSOR, ORF, KINASE) FAMILY"/>
    <property type="match status" value="1"/>
</dbReference>
<keyword evidence="2" id="KW-0418">Kinase</keyword>
<dbReference type="EMBL" id="BATJ01000011">
    <property type="protein sequence ID" value="GAD68017.1"/>
    <property type="molecule type" value="Genomic_DNA"/>
</dbReference>
<evidence type="ECO:0000313" key="2">
    <source>
        <dbReference type="EMBL" id="GAD68017.1"/>
    </source>
</evidence>
<dbReference type="eggNOG" id="COG1940">
    <property type="taxonomic scope" value="Bacteria"/>
</dbReference>
<name>U3A3U0_VIBPR</name>
<dbReference type="PANTHER" id="PTHR18964:SF174">
    <property type="entry name" value="D-ALLOSE KINASE-RELATED"/>
    <property type="match status" value="1"/>
</dbReference>
<dbReference type="PROSITE" id="PS01125">
    <property type="entry name" value="ROK"/>
    <property type="match status" value="1"/>
</dbReference>
<evidence type="ECO:0000256" key="1">
    <source>
        <dbReference type="ARBA" id="ARBA00023277"/>
    </source>
</evidence>
<dbReference type="GO" id="GO:0004396">
    <property type="term" value="F:hexokinase activity"/>
    <property type="evidence" value="ECO:0007669"/>
    <property type="project" value="TreeGrafter"/>
</dbReference>
<dbReference type="Gene3D" id="3.30.420.40">
    <property type="match status" value="2"/>
</dbReference>
<reference evidence="2 3" key="1">
    <citation type="submission" date="2013-09" db="EMBL/GenBank/DDBJ databases">
        <title>Whole genome shotgun sequence of Vibrio proteolyticus NBRC 13287.</title>
        <authorList>
            <person name="Isaki S."/>
            <person name="Hosoyama A."/>
            <person name="Numata M."/>
            <person name="Hashimoto M."/>
            <person name="Hosoyama Y."/>
            <person name="Tsuchikane K."/>
            <person name="Noguchi M."/>
            <person name="Hirakata S."/>
            <person name="Ichikawa N."/>
            <person name="Ohji S."/>
            <person name="Yamazoe A."/>
            <person name="Fujita N."/>
        </authorList>
    </citation>
    <scope>NUCLEOTIDE SEQUENCE [LARGE SCALE GENOMIC DNA]</scope>
    <source>
        <strain evidence="2 3">NBRC 13287</strain>
    </source>
</reference>
<dbReference type="AlphaFoldDB" id="U3A3U0"/>
<organism evidence="2 3">
    <name type="scientific">Vibrio proteolyticus NBRC 13287</name>
    <dbReference type="NCBI Taxonomy" id="1219065"/>
    <lineage>
        <taxon>Bacteria</taxon>
        <taxon>Pseudomonadati</taxon>
        <taxon>Pseudomonadota</taxon>
        <taxon>Gammaproteobacteria</taxon>
        <taxon>Vibrionales</taxon>
        <taxon>Vibrionaceae</taxon>
        <taxon>Vibrio</taxon>
    </lineage>
</organism>
<gene>
    <name evidence="2" type="primary">mak</name>
    <name evidence="2" type="ORF">VPR01S_11_00100</name>
</gene>
<keyword evidence="1" id="KW-0119">Carbohydrate metabolism</keyword>
<keyword evidence="2" id="KW-0808">Transferase</keyword>
<protein>
    <submittedName>
        <fullName evidence="2">Fructokinase</fullName>
    </submittedName>
</protein>
<evidence type="ECO:0000313" key="3">
    <source>
        <dbReference type="Proteomes" id="UP000016570"/>
    </source>
</evidence>
<dbReference type="Proteomes" id="UP000016570">
    <property type="component" value="Unassembled WGS sequence"/>
</dbReference>
<dbReference type="RefSeq" id="WP_021705988.1">
    <property type="nucleotide sequence ID" value="NZ_BATJ01000011.1"/>
</dbReference>
<dbReference type="Pfam" id="PF00480">
    <property type="entry name" value="ROK"/>
    <property type="match status" value="1"/>
</dbReference>
<dbReference type="InterPro" id="IPR049874">
    <property type="entry name" value="ROK_cs"/>
</dbReference>
<accession>U3A3U0</accession>